<dbReference type="Proteomes" id="UP000499080">
    <property type="component" value="Unassembled WGS sequence"/>
</dbReference>
<evidence type="ECO:0000313" key="3">
    <source>
        <dbReference type="Proteomes" id="UP000499080"/>
    </source>
</evidence>
<protein>
    <submittedName>
        <fullName evidence="2">Uncharacterized protein</fullName>
    </submittedName>
</protein>
<reference evidence="2 3" key="1">
    <citation type="journal article" date="2019" name="Sci. Rep.">
        <title>Orb-weaving spider Araneus ventricosus genome elucidates the spidroin gene catalogue.</title>
        <authorList>
            <person name="Kono N."/>
            <person name="Nakamura H."/>
            <person name="Ohtoshi R."/>
            <person name="Moran D.A.P."/>
            <person name="Shinohara A."/>
            <person name="Yoshida Y."/>
            <person name="Fujiwara M."/>
            <person name="Mori M."/>
            <person name="Tomita M."/>
            <person name="Arakawa K."/>
        </authorList>
    </citation>
    <scope>NUCLEOTIDE SEQUENCE [LARGE SCALE GENOMIC DNA]</scope>
</reference>
<sequence>MRHRRSVVLRARSSCGEASENRSEQGPDCTGNDQTAPIRNHSRTLEFEWLCAGRVDGNCMQAHVHVWRLRRHHTKTMELTSWCTVTISV</sequence>
<dbReference type="AlphaFoldDB" id="A0A4Y2T3G7"/>
<comment type="caution">
    <text evidence="2">The sequence shown here is derived from an EMBL/GenBank/DDBJ whole genome shotgun (WGS) entry which is preliminary data.</text>
</comment>
<name>A0A4Y2T3G7_ARAVE</name>
<accession>A0A4Y2T3G7</accession>
<evidence type="ECO:0000313" key="2">
    <source>
        <dbReference type="EMBL" id="GBN93979.1"/>
    </source>
</evidence>
<keyword evidence="3" id="KW-1185">Reference proteome</keyword>
<organism evidence="2 3">
    <name type="scientific">Araneus ventricosus</name>
    <name type="common">Orbweaver spider</name>
    <name type="synonym">Epeira ventricosa</name>
    <dbReference type="NCBI Taxonomy" id="182803"/>
    <lineage>
        <taxon>Eukaryota</taxon>
        <taxon>Metazoa</taxon>
        <taxon>Ecdysozoa</taxon>
        <taxon>Arthropoda</taxon>
        <taxon>Chelicerata</taxon>
        <taxon>Arachnida</taxon>
        <taxon>Araneae</taxon>
        <taxon>Araneomorphae</taxon>
        <taxon>Entelegynae</taxon>
        <taxon>Araneoidea</taxon>
        <taxon>Araneidae</taxon>
        <taxon>Araneus</taxon>
    </lineage>
</organism>
<gene>
    <name evidence="2" type="ORF">AVEN_267098_1</name>
</gene>
<proteinExistence type="predicted"/>
<evidence type="ECO:0000256" key="1">
    <source>
        <dbReference type="SAM" id="MobiDB-lite"/>
    </source>
</evidence>
<feature type="region of interest" description="Disordered" evidence="1">
    <location>
        <begin position="1"/>
        <end position="37"/>
    </location>
</feature>
<dbReference type="EMBL" id="BGPR01025240">
    <property type="protein sequence ID" value="GBN93979.1"/>
    <property type="molecule type" value="Genomic_DNA"/>
</dbReference>